<evidence type="ECO:0000313" key="8">
    <source>
        <dbReference type="Proteomes" id="UP000198304"/>
    </source>
</evidence>
<comment type="subcellular location">
    <subcellularLocation>
        <location evidence="1">Membrane</location>
        <topology evidence="1">Lipid-anchor</topology>
    </subcellularLocation>
</comment>
<dbReference type="AlphaFoldDB" id="A0A239IZW6"/>
<dbReference type="PANTHER" id="PTHR30429:SF0">
    <property type="entry name" value="METHIONINE-BINDING LIPOPROTEIN METQ"/>
    <property type="match status" value="1"/>
</dbReference>
<keyword evidence="6 7" id="KW-0449">Lipoprotein</keyword>
<evidence type="ECO:0000256" key="2">
    <source>
        <dbReference type="ARBA" id="ARBA00008973"/>
    </source>
</evidence>
<evidence type="ECO:0000256" key="5">
    <source>
        <dbReference type="ARBA" id="ARBA00023139"/>
    </source>
</evidence>
<dbReference type="Proteomes" id="UP000198304">
    <property type="component" value="Unassembled WGS sequence"/>
</dbReference>
<evidence type="ECO:0000313" key="7">
    <source>
        <dbReference type="EMBL" id="SNS97954.1"/>
    </source>
</evidence>
<dbReference type="InterPro" id="IPR004872">
    <property type="entry name" value="Lipoprotein_NlpA"/>
</dbReference>
<dbReference type="Pfam" id="PF03180">
    <property type="entry name" value="Lipoprotein_9"/>
    <property type="match status" value="1"/>
</dbReference>
<protein>
    <submittedName>
        <fullName evidence="7">NLPA lipoprotein</fullName>
    </submittedName>
</protein>
<evidence type="ECO:0000256" key="1">
    <source>
        <dbReference type="ARBA" id="ARBA00004635"/>
    </source>
</evidence>
<evidence type="ECO:0000256" key="4">
    <source>
        <dbReference type="ARBA" id="ARBA00023136"/>
    </source>
</evidence>
<sequence>MLLLQSPHVDLLEFARPKLAEHGIKLEIVEFSDFVTPNLSLGEGSTDANLFQHLPYMENFANEHNIDLVALGRVNLNPMGLYSNEIESLADIKQGSTVSLTYASRPNILPNN</sequence>
<dbReference type="Gene3D" id="3.40.190.10">
    <property type="entry name" value="Periplasmic binding protein-like II"/>
    <property type="match status" value="1"/>
</dbReference>
<evidence type="ECO:0000256" key="3">
    <source>
        <dbReference type="ARBA" id="ARBA00022729"/>
    </source>
</evidence>
<accession>A0A239IZW6</accession>
<dbReference type="PANTHER" id="PTHR30429">
    <property type="entry name" value="D-METHIONINE-BINDING LIPOPROTEIN METQ"/>
    <property type="match status" value="1"/>
</dbReference>
<keyword evidence="3" id="KW-0732">Signal</keyword>
<gene>
    <name evidence="7" type="ORF">SAMN05446037_103128</name>
</gene>
<proteinExistence type="inferred from homology"/>
<dbReference type="RefSeq" id="WP_089284768.1">
    <property type="nucleotide sequence ID" value="NZ_FZOJ01000031.1"/>
</dbReference>
<dbReference type="EMBL" id="FZOJ01000031">
    <property type="protein sequence ID" value="SNS97954.1"/>
    <property type="molecule type" value="Genomic_DNA"/>
</dbReference>
<keyword evidence="4" id="KW-0472">Membrane</keyword>
<dbReference type="GO" id="GO:0016020">
    <property type="term" value="C:membrane"/>
    <property type="evidence" value="ECO:0007669"/>
    <property type="project" value="UniProtKB-SubCell"/>
</dbReference>
<evidence type="ECO:0000256" key="6">
    <source>
        <dbReference type="ARBA" id="ARBA00023288"/>
    </source>
</evidence>
<reference evidence="7 8" key="1">
    <citation type="submission" date="2017-06" db="EMBL/GenBank/DDBJ databases">
        <authorList>
            <person name="Kim H.J."/>
            <person name="Triplett B.A."/>
        </authorList>
    </citation>
    <scope>NUCLEOTIDE SEQUENCE [LARGE SCALE GENOMIC DNA]</scope>
    <source>
        <strain evidence="7 8">SCA</strain>
    </source>
</reference>
<comment type="similarity">
    <text evidence="2">Belongs to the NlpA lipoprotein family.</text>
</comment>
<dbReference type="OrthoDB" id="9812878at2"/>
<keyword evidence="5" id="KW-0564">Palmitate</keyword>
<name>A0A239IZW6_9FIRM</name>
<organism evidence="7 8">
    <name type="scientific">Anaerovirgula multivorans</name>
    <dbReference type="NCBI Taxonomy" id="312168"/>
    <lineage>
        <taxon>Bacteria</taxon>
        <taxon>Bacillati</taxon>
        <taxon>Bacillota</taxon>
        <taxon>Clostridia</taxon>
        <taxon>Peptostreptococcales</taxon>
        <taxon>Natronincolaceae</taxon>
        <taxon>Anaerovirgula</taxon>
    </lineage>
</organism>
<keyword evidence="8" id="KW-1185">Reference proteome</keyword>
<dbReference type="SUPFAM" id="SSF53850">
    <property type="entry name" value="Periplasmic binding protein-like II"/>
    <property type="match status" value="1"/>
</dbReference>